<feature type="compositionally biased region" description="Low complexity" evidence="1">
    <location>
        <begin position="1854"/>
        <end position="1863"/>
    </location>
</feature>
<dbReference type="Proteomes" id="UP001178461">
    <property type="component" value="Chromosome 14"/>
</dbReference>
<evidence type="ECO:0000256" key="1">
    <source>
        <dbReference type="SAM" id="MobiDB-lite"/>
    </source>
</evidence>
<feature type="region of interest" description="Disordered" evidence="1">
    <location>
        <begin position="566"/>
        <end position="598"/>
    </location>
</feature>
<feature type="transmembrane region" description="Helical" evidence="2">
    <location>
        <begin position="3048"/>
        <end position="3069"/>
    </location>
</feature>
<dbReference type="Gene3D" id="2.80.10.70">
    <property type="entry name" value="Spindlin/Ssty"/>
    <property type="match status" value="1"/>
</dbReference>
<feature type="compositionally biased region" description="Basic and acidic residues" evidence="1">
    <location>
        <begin position="398"/>
        <end position="409"/>
    </location>
</feature>
<dbReference type="PROSITE" id="PS50024">
    <property type="entry name" value="SEA"/>
    <property type="match status" value="2"/>
</dbReference>
<evidence type="ECO:0000313" key="4">
    <source>
        <dbReference type="EMBL" id="CAI5792997.1"/>
    </source>
</evidence>
<keyword evidence="2" id="KW-0472">Membrane</keyword>
<feature type="compositionally biased region" description="Polar residues" evidence="1">
    <location>
        <begin position="859"/>
        <end position="915"/>
    </location>
</feature>
<name>A0AA35PQ92_9SAUR</name>
<dbReference type="InterPro" id="IPR036364">
    <property type="entry name" value="SEA_dom_sf"/>
</dbReference>
<feature type="region of interest" description="Disordered" evidence="1">
    <location>
        <begin position="1805"/>
        <end position="1892"/>
    </location>
</feature>
<evidence type="ECO:0000313" key="5">
    <source>
        <dbReference type="Proteomes" id="UP001178461"/>
    </source>
</evidence>
<dbReference type="Gene3D" id="3.30.70.960">
    <property type="entry name" value="SEA domain"/>
    <property type="match status" value="1"/>
</dbReference>
<gene>
    <name evidence="4" type="ORF">PODLI_1B010798</name>
</gene>
<keyword evidence="2" id="KW-1133">Transmembrane helix</keyword>
<feature type="region of interest" description="Disordered" evidence="1">
    <location>
        <begin position="642"/>
        <end position="665"/>
    </location>
</feature>
<dbReference type="Pfam" id="PF01390">
    <property type="entry name" value="SEA"/>
    <property type="match status" value="2"/>
</dbReference>
<feature type="region of interest" description="Disordered" evidence="1">
    <location>
        <begin position="268"/>
        <end position="298"/>
    </location>
</feature>
<evidence type="ECO:0000256" key="2">
    <source>
        <dbReference type="SAM" id="Phobius"/>
    </source>
</evidence>
<feature type="compositionally biased region" description="Polar residues" evidence="1">
    <location>
        <begin position="1871"/>
        <end position="1885"/>
    </location>
</feature>
<dbReference type="SMART" id="SM00200">
    <property type="entry name" value="SEA"/>
    <property type="match status" value="2"/>
</dbReference>
<keyword evidence="5" id="KW-1185">Reference proteome</keyword>
<dbReference type="SUPFAM" id="SSF82671">
    <property type="entry name" value="SEA domain"/>
    <property type="match status" value="2"/>
</dbReference>
<dbReference type="EMBL" id="OX395139">
    <property type="protein sequence ID" value="CAI5792997.1"/>
    <property type="molecule type" value="Genomic_DNA"/>
</dbReference>
<dbReference type="InterPro" id="IPR000082">
    <property type="entry name" value="SEA_dom"/>
</dbReference>
<feature type="domain" description="SEA" evidence="3">
    <location>
        <begin position="2699"/>
        <end position="2813"/>
    </location>
</feature>
<dbReference type="PANTHER" id="PTHR28422">
    <property type="entry name" value="SIMILAR TO HUMAN CHROMOSOME 15 OPEN READING FRAME 39"/>
    <property type="match status" value="1"/>
</dbReference>
<feature type="compositionally biased region" description="Basic and acidic residues" evidence="1">
    <location>
        <begin position="759"/>
        <end position="779"/>
    </location>
</feature>
<feature type="region of interest" description="Disordered" evidence="1">
    <location>
        <begin position="1082"/>
        <end position="1105"/>
    </location>
</feature>
<dbReference type="InterPro" id="IPR037656">
    <property type="entry name" value="DUF5525"/>
</dbReference>
<organism evidence="4 5">
    <name type="scientific">Podarcis lilfordi</name>
    <name type="common">Lilford's wall lizard</name>
    <dbReference type="NCBI Taxonomy" id="74358"/>
    <lineage>
        <taxon>Eukaryota</taxon>
        <taxon>Metazoa</taxon>
        <taxon>Chordata</taxon>
        <taxon>Craniata</taxon>
        <taxon>Vertebrata</taxon>
        <taxon>Euteleostomi</taxon>
        <taxon>Lepidosauria</taxon>
        <taxon>Squamata</taxon>
        <taxon>Bifurcata</taxon>
        <taxon>Unidentata</taxon>
        <taxon>Episquamata</taxon>
        <taxon>Laterata</taxon>
        <taxon>Lacertibaenia</taxon>
        <taxon>Lacertidae</taxon>
        <taxon>Podarcis</taxon>
    </lineage>
</organism>
<reference evidence="4" key="1">
    <citation type="submission" date="2022-12" db="EMBL/GenBank/DDBJ databases">
        <authorList>
            <person name="Alioto T."/>
            <person name="Alioto T."/>
            <person name="Gomez Garrido J."/>
        </authorList>
    </citation>
    <scope>NUCLEOTIDE SEQUENCE</scope>
</reference>
<dbReference type="PANTHER" id="PTHR28422:SF1">
    <property type="entry name" value="SIMILAR TO HUMAN CHROMOSOME 15 OPEN READING FRAME 39"/>
    <property type="match status" value="1"/>
</dbReference>
<keyword evidence="2" id="KW-0812">Transmembrane</keyword>
<feature type="region of interest" description="Disordered" evidence="1">
    <location>
        <begin position="746"/>
        <end position="779"/>
    </location>
</feature>
<feature type="compositionally biased region" description="Basic and acidic residues" evidence="1">
    <location>
        <begin position="576"/>
        <end position="589"/>
    </location>
</feature>
<feature type="region of interest" description="Disordered" evidence="1">
    <location>
        <begin position="2269"/>
        <end position="2291"/>
    </location>
</feature>
<feature type="compositionally biased region" description="Polar residues" evidence="1">
    <location>
        <begin position="2277"/>
        <end position="2290"/>
    </location>
</feature>
<feature type="region of interest" description="Disordered" evidence="1">
    <location>
        <begin position="381"/>
        <end position="409"/>
    </location>
</feature>
<protein>
    <recommendedName>
        <fullName evidence="3">SEA domain-containing protein</fullName>
    </recommendedName>
</protein>
<dbReference type="InterPro" id="IPR042567">
    <property type="entry name" value="SPIN/Ssty_sf"/>
</dbReference>
<feature type="compositionally biased region" description="Polar residues" evidence="1">
    <location>
        <begin position="566"/>
        <end position="575"/>
    </location>
</feature>
<proteinExistence type="predicted"/>
<feature type="compositionally biased region" description="Low complexity" evidence="1">
    <location>
        <begin position="1808"/>
        <end position="1821"/>
    </location>
</feature>
<feature type="domain" description="SEA" evidence="3">
    <location>
        <begin position="2924"/>
        <end position="3036"/>
    </location>
</feature>
<feature type="compositionally biased region" description="Low complexity" evidence="1">
    <location>
        <begin position="2002"/>
        <end position="2016"/>
    </location>
</feature>
<evidence type="ECO:0000259" key="3">
    <source>
        <dbReference type="PROSITE" id="PS50024"/>
    </source>
</evidence>
<feature type="region of interest" description="Disordered" evidence="1">
    <location>
        <begin position="1006"/>
        <end position="1046"/>
    </location>
</feature>
<feature type="compositionally biased region" description="Pro residues" evidence="1">
    <location>
        <begin position="384"/>
        <end position="396"/>
    </location>
</feature>
<feature type="region of interest" description="Disordered" evidence="1">
    <location>
        <begin position="2001"/>
        <end position="2021"/>
    </location>
</feature>
<feature type="region of interest" description="Disordered" evidence="1">
    <location>
        <begin position="850"/>
        <end position="915"/>
    </location>
</feature>
<feature type="region of interest" description="Disordered" evidence="1">
    <location>
        <begin position="962"/>
        <end position="991"/>
    </location>
</feature>
<accession>A0AA35PQ92</accession>
<sequence length="3106" mass="335852">MAEKRRLEPLGALSYSKHPRLEVEAGHVLSSGLCRSSTLPGYTSDNHYSYKGSCFAYPLQCHEGPKSLSPWTPTETYAHCTGAAASHPPRTDKALCMLYRPEAESFGARGQIPGHEKAGSKCMAAQEKLANYMGHTGLTQQAWVHSYPAQHSPRTAAGFSTLAVPKPVFRNHSYCAESSYSPKGSLALGMQVESMPKQPAGAEWALPPSGHLVHVERPGCGTAVPPKSVVSESGYLPSHQGSKDTSVSPVGFSPFRKVFEKCQATYHSPPNIPEARGGSPRKHAWSKLPPPTSPLANPQNLVYQERSPACYPLTSYALTSHEQMLLYHQSCVQAEKPNSLFALPACKGFASPGRDDPQLLPGSYLTPQSYYPSHLDSYIYRSLGPPPPPAATPPSHQPFREHEPQPNARTKADLVHEAPISSCTLSEKASYCGSFSSRDGLPDCREGDHVAKLSNENIPSQWAPPQRQPSQMHHPADRLPGFLSRFRSMQEAACRVGRSHSEEANAKGEELCDTPRRSALIPEAKKSNFWACKTESGKCIVISDSPVASHESCIKGDLLQNILEDSGSSFQSMRQPSEDKGRGAKRPEEPLPSSSPPMPVINNVFSLAPYQRYLADSESAEISLSKSCQTQETAFGNSAKCMEVQSPPRPDPVRSGEVSQAPLPGRKETTCDVMAKVVKREPSRNCAGVVRGHEDNAGTWESCRIKGLPPSGPAPSHQAPPVCINGSAGAREDHALDLSFKTEGLAEVPSLQRSPGKMEAVERESSESKGKEASETLPKRQEIVQEANVQMAELAGKSGSAGKSSFHSSSAFLYKKFKIQKSHAAGRGCAVQQDSSSLQPSSHVFVKASDVSTLREGSGQATDLQSNPPVQQSLPQVATQQNMAPVQQSLPYAATQQNTPPVQQSLSYAATRQNTPPVQQSLPYAATRQNTSPVQQSLPYAATRQNTPPVQQSLPYAATRQNTPPIQQSLPHAATQQNTSPVQQSLQQAVTQPETQLLPQNCFNVKLPDASKAPPPSAPAVSPALEETGASLSTSSELPDKQHSPRQHFTALHTSICTIISCSVSTSAPELLKEWLEKTKSKGDRQGKAVGSAKHKNGSKFSEAPMPSKGKEIWLAFKDMALFLNKLLSQLEAILFTRRCPFPHVIRAGTIFIPIHVVKETLFPNLSSSSVDHVLQDHRVELRPTTLSEERLLRDLELKSCTSRMLKLLALKQLPDIYPDLLNLHWHDCVKQQLGDLAEESPKMDTEALSPDVLKSTDATRCLQGMTAQSLTQHFARKHKQGKKYRLASCLPSKTCHQIDDDMSQGPSSPSIQRDAALKGAKLQPEKDSASVALKTKGLPLHPKTAEQLLPALKLPGALKVKLAKSDDRKTGSTSEGLHHCKKSMVHIKFQNALRDIQGPPAPKAARKKRRKQPSVLLKRFRHRAPGGTKAYALPPQYPDLVGKRIRHLYEEKDKTEAWYPGLVLRIHKYHRNPLKTVFAVQYDSEPDWQYYLEILQDYKKGWLEVDDTAAYNESYLAVTYQTPPGTKPGSSDSLPFQNVTDGQQLTRQDLQNWSDSGRPRFPATGRDLYTANLSASTAGTVDWSFVANTQWDSSNVSGNMELNFSEQGPLSVDSTVLKMDENSSNVLDLATSLVPDSTSISLKLASKGIEQLEITTAPLSLISQAVGTEKMETAYTIRVTPTLSPILPLPDTSSSLPLDPNITHQFAPAFQNTAAATDQPTAADTVVLTSRNPIALEHITRDVQGLHETLSSTEMVYKTSISRIMSEYVGTATSTHSDFLSEQYRKKEGSYLTSVGYETLHTTHQDSMTSSVGTTSPGTTNIRMKFLHPSSGHASHSSLASTLHTPANTLPDSSSQSSGASSHKADSEPNVVSNGQKLDTTESVSRGPPAAVPVTLSQSSLWPSLSHSNEALPAVTFPAFTTLAGFTGSRKSRGFPTPQQLELLSTGFSPHRPIPMTTESPFVSSLSAATDGAHVNPENYTEVPLNSVFPYWEDKGTIPPSHSLPSTAALTSSSSQPTMTESTMNRSLWSKARNPTLPVSHSLTAESSADVAHGSVNKLALETTTHIPHSSADGEAAFSLSLAAMSLGLGTHAESGLSVGSQSSRMKEQVTSLLPSPSTTEEDSLATVGVISTSAGEEARLEFKEDPSPVPQELIGFNEASTHGTISNSKSGMTNFGISSPPWQASSSSLGTLHAGDAETGYNVGPLEGVTNTASYREPHKITAAAQLMPMFSSEVPLMASGGTPAEDLVFSLTSAESPVQLTDEHHALPRRRSGSMPTPSPNSTSLATSRVVLKSKEPSERETLTVSSTTKMANDSTVHTFTARSDTMRLSSPYLETAEATLPNRDVSDGTVHVDLSTGDATTRSAAEFLSVTSQGWKLAIPMSSHATASHGNITESGRFLVIPTRGSVSTSFISMGSSRSSIPESILKINDEATEGPMSRWKEQGTPTNTMLPVASSAEAWTHDLKAITSSQTAANTTDTTTLLPTRASEVDFNVSAVATTLGTILGYKITDAFTAAVPQVVSTMALHIGSSGYESSTASQGPAYLSLPETTSTQAVPVSSVTTDLPTSPRILPGELSRAACRNAPCTVSTIPASFTPSQGASTQIPTTTQALTTRKLLVTLLGSTDAMKNGASAVLGTKKTSPEHLISTTTQMVSGNQDGNTPKQPVSKFEAPALSQFTRKESLTWRTSTPPVLAVHNLLLQFRLIGIDYEESLQNKSSQSYKKLEKEVKLTLNKMLSTYETFLQANILRFLNGSVIAEAVAVFQAGGPVPTPSDVIRTIVTEVERREMDTFFGWRVDLKSLQSKGFSLKNLEPEKLAVSFTVLGLGSSAWHDELDGMMNLEHMEKLRRKVFLLLGTRYTVQNISLNQVGYSQGGVNINGDVYIDTSAHVDIDWALKALMGLRNYSVDLTSLSINGSRLSLQVFPVSFLVTNRIFNERMMDRSSVEHQNIAKDISDVLTHILGKYKNLLQVAIRDITGGSLICHGDVIFQHPAPTSKDVLQTLALSVGPKDYLDSSDLQVDPFSFTVAGDGLEPPVTHRGVPGYVVAIIVLCVLAIVALPILALLRKVRGRRDKIIINRWRDHETYTPDCQNIWKNDGARCS</sequence>
<dbReference type="Pfam" id="PF17663">
    <property type="entry name" value="DUF5525"/>
    <property type="match status" value="2"/>
</dbReference>
<feature type="compositionally biased region" description="Low complexity" evidence="1">
    <location>
        <begin position="1829"/>
        <end position="1847"/>
    </location>
</feature>